<keyword evidence="3" id="KW-1185">Reference proteome</keyword>
<proteinExistence type="predicted"/>
<feature type="coiled-coil region" evidence="1">
    <location>
        <begin position="116"/>
        <end position="147"/>
    </location>
</feature>
<organism evidence="2 3">
    <name type="scientific">Penicillium oxalicum (strain 114-2 / CGMCC 5302)</name>
    <name type="common">Penicillium decumbens</name>
    <dbReference type="NCBI Taxonomy" id="933388"/>
    <lineage>
        <taxon>Eukaryota</taxon>
        <taxon>Fungi</taxon>
        <taxon>Dikarya</taxon>
        <taxon>Ascomycota</taxon>
        <taxon>Pezizomycotina</taxon>
        <taxon>Eurotiomycetes</taxon>
        <taxon>Eurotiomycetidae</taxon>
        <taxon>Eurotiales</taxon>
        <taxon>Aspergillaceae</taxon>
        <taxon>Penicillium</taxon>
    </lineage>
</organism>
<dbReference type="HOGENOM" id="CLU_050554_1_1_1"/>
<dbReference type="EMBL" id="KB644414">
    <property type="protein sequence ID" value="EPS32632.1"/>
    <property type="molecule type" value="Genomic_DNA"/>
</dbReference>
<sequence length="223" mass="25230">MSADLQQKFTEEVERVADVYGRLPLSHAPIDDTMRFKADPSTVLAMVIDALIKSRPISHHLAESTVAGLIEDDYHDIDRLLGTTWEERTNRLKVLGYNRYREQCATNLGALCDLVLEKYDGDLNNLLEEAHEDREEVKALIKEIKGIGDLGAELFLDNVQSIWPSMAPFVDTRSLHTAQEIGLGSNVSAIYAQLEQDPIRMSKFVNGLSNIRLEHKQHEIEEM</sequence>
<dbReference type="SUPFAM" id="SSF48150">
    <property type="entry name" value="DNA-glycosylase"/>
    <property type="match status" value="1"/>
</dbReference>
<dbReference type="PhylomeDB" id="S8BCG2"/>
<accession>S8BCG2</accession>
<evidence type="ECO:0000313" key="2">
    <source>
        <dbReference type="EMBL" id="EPS32632.1"/>
    </source>
</evidence>
<dbReference type="InterPro" id="IPR011257">
    <property type="entry name" value="DNA_glycosylase"/>
</dbReference>
<dbReference type="AlphaFoldDB" id="S8BCG2"/>
<evidence type="ECO:0000313" key="3">
    <source>
        <dbReference type="Proteomes" id="UP000019376"/>
    </source>
</evidence>
<protein>
    <recommendedName>
        <fullName evidence="4">HhH-GPD domain-containing protein</fullName>
    </recommendedName>
</protein>
<dbReference type="GO" id="GO:0003824">
    <property type="term" value="F:catalytic activity"/>
    <property type="evidence" value="ECO:0007669"/>
    <property type="project" value="InterPro"/>
</dbReference>
<gene>
    <name evidence="2" type="ORF">PDE_07592</name>
</gene>
<evidence type="ECO:0008006" key="4">
    <source>
        <dbReference type="Google" id="ProtNLM"/>
    </source>
</evidence>
<dbReference type="eggNOG" id="ENOG502S5UV">
    <property type="taxonomic scope" value="Eukaryota"/>
</dbReference>
<dbReference type="GO" id="GO:0006281">
    <property type="term" value="P:DNA repair"/>
    <property type="evidence" value="ECO:0007669"/>
    <property type="project" value="InterPro"/>
</dbReference>
<reference evidence="2 3" key="1">
    <citation type="journal article" date="2013" name="PLoS ONE">
        <title>Genomic and secretomic analyses reveal unique features of the lignocellulolytic enzyme system of Penicillium decumbens.</title>
        <authorList>
            <person name="Liu G."/>
            <person name="Zhang L."/>
            <person name="Wei X."/>
            <person name="Zou G."/>
            <person name="Qin Y."/>
            <person name="Ma L."/>
            <person name="Li J."/>
            <person name="Zheng H."/>
            <person name="Wang S."/>
            <person name="Wang C."/>
            <person name="Xun L."/>
            <person name="Zhao G.-P."/>
            <person name="Zhou Z."/>
            <person name="Qu Y."/>
        </authorList>
    </citation>
    <scope>NUCLEOTIDE SEQUENCE [LARGE SCALE GENOMIC DNA]</scope>
    <source>
        <strain evidence="3">114-2 / CGMCC 5302</strain>
    </source>
</reference>
<evidence type="ECO:0000256" key="1">
    <source>
        <dbReference type="SAM" id="Coils"/>
    </source>
</evidence>
<dbReference type="Proteomes" id="UP000019376">
    <property type="component" value="Unassembled WGS sequence"/>
</dbReference>
<keyword evidence="1" id="KW-0175">Coiled coil</keyword>
<name>S8BCG2_PENO1</name>
<dbReference type="OrthoDB" id="4676at2759"/>